<proteinExistence type="predicted"/>
<evidence type="ECO:0000313" key="2">
    <source>
        <dbReference type="EMBL" id="KAK8771365.1"/>
    </source>
</evidence>
<keyword evidence="3" id="KW-1185">Reference proteome</keyword>
<protein>
    <submittedName>
        <fullName evidence="2">Uncharacterized protein</fullName>
    </submittedName>
</protein>
<sequence>MQCSLRKHHSPLHHCSHHILPRHHMGGLPPASAPHPGPARQSAMSCAWQPRAVGTVVQGPREPRPSAL</sequence>
<evidence type="ECO:0000256" key="1">
    <source>
        <dbReference type="SAM" id="MobiDB-lite"/>
    </source>
</evidence>
<accession>A0AAQ4E9I5</accession>
<comment type="caution">
    <text evidence="2">The sequence shown here is derived from an EMBL/GenBank/DDBJ whole genome shotgun (WGS) entry which is preliminary data.</text>
</comment>
<feature type="compositionally biased region" description="Basic residues" evidence="1">
    <location>
        <begin position="1"/>
        <end position="25"/>
    </location>
</feature>
<organism evidence="2 3">
    <name type="scientific">Amblyomma americanum</name>
    <name type="common">Lone star tick</name>
    <dbReference type="NCBI Taxonomy" id="6943"/>
    <lineage>
        <taxon>Eukaryota</taxon>
        <taxon>Metazoa</taxon>
        <taxon>Ecdysozoa</taxon>
        <taxon>Arthropoda</taxon>
        <taxon>Chelicerata</taxon>
        <taxon>Arachnida</taxon>
        <taxon>Acari</taxon>
        <taxon>Parasitiformes</taxon>
        <taxon>Ixodida</taxon>
        <taxon>Ixodoidea</taxon>
        <taxon>Ixodidae</taxon>
        <taxon>Amblyomminae</taxon>
        <taxon>Amblyomma</taxon>
    </lineage>
</organism>
<dbReference type="AlphaFoldDB" id="A0AAQ4E9I5"/>
<evidence type="ECO:0000313" key="3">
    <source>
        <dbReference type="Proteomes" id="UP001321473"/>
    </source>
</evidence>
<name>A0AAQ4E9I5_AMBAM</name>
<dbReference type="Proteomes" id="UP001321473">
    <property type="component" value="Unassembled WGS sequence"/>
</dbReference>
<feature type="region of interest" description="Disordered" evidence="1">
    <location>
        <begin position="1"/>
        <end position="68"/>
    </location>
</feature>
<gene>
    <name evidence="2" type="ORF">V5799_025392</name>
</gene>
<reference evidence="2 3" key="1">
    <citation type="journal article" date="2023" name="Arcadia Sci">
        <title>De novo assembly of a long-read Amblyomma americanum tick genome.</title>
        <authorList>
            <person name="Chou S."/>
            <person name="Poskanzer K.E."/>
            <person name="Rollins M."/>
            <person name="Thuy-Boun P.S."/>
        </authorList>
    </citation>
    <scope>NUCLEOTIDE SEQUENCE [LARGE SCALE GENOMIC DNA]</scope>
    <source>
        <strain evidence="2">F_SG_1</strain>
        <tissue evidence="2">Salivary glands</tissue>
    </source>
</reference>
<dbReference type="EMBL" id="JARKHS020019851">
    <property type="protein sequence ID" value="KAK8771365.1"/>
    <property type="molecule type" value="Genomic_DNA"/>
</dbReference>